<comment type="caution">
    <text evidence="1">The sequence shown here is derived from an EMBL/GenBank/DDBJ whole genome shotgun (WGS) entry which is preliminary data.</text>
</comment>
<name>A0A8H7BE82_9FUNG</name>
<reference evidence="1" key="1">
    <citation type="submission" date="2020-01" db="EMBL/GenBank/DDBJ databases">
        <title>Genome Sequencing of Three Apophysomyces-Like Fungal Strains Confirms a Novel Fungal Genus in the Mucoromycota with divergent Burkholderia-like Endosymbiotic Bacteria.</title>
        <authorList>
            <person name="Stajich J.E."/>
            <person name="Macias A.M."/>
            <person name="Carter-House D."/>
            <person name="Lovett B."/>
            <person name="Kasson L.R."/>
            <person name="Berry K."/>
            <person name="Grigoriev I."/>
            <person name="Chang Y."/>
            <person name="Spatafora J."/>
            <person name="Kasson M.T."/>
        </authorList>
    </citation>
    <scope>NUCLEOTIDE SEQUENCE</scope>
    <source>
        <strain evidence="1">NRRL A-21654</strain>
    </source>
</reference>
<dbReference type="OrthoDB" id="59470at2759"/>
<dbReference type="AlphaFoldDB" id="A0A8H7BE82"/>
<organism evidence="1 2">
    <name type="scientific">Apophysomyces ossiformis</name>
    <dbReference type="NCBI Taxonomy" id="679940"/>
    <lineage>
        <taxon>Eukaryota</taxon>
        <taxon>Fungi</taxon>
        <taxon>Fungi incertae sedis</taxon>
        <taxon>Mucoromycota</taxon>
        <taxon>Mucoromycotina</taxon>
        <taxon>Mucoromycetes</taxon>
        <taxon>Mucorales</taxon>
        <taxon>Mucorineae</taxon>
        <taxon>Mucoraceae</taxon>
        <taxon>Apophysomyces</taxon>
    </lineage>
</organism>
<evidence type="ECO:0000313" key="2">
    <source>
        <dbReference type="Proteomes" id="UP000605846"/>
    </source>
</evidence>
<dbReference type="EMBL" id="JABAYA010000462">
    <property type="protein sequence ID" value="KAF7720627.1"/>
    <property type="molecule type" value="Genomic_DNA"/>
</dbReference>
<dbReference type="Proteomes" id="UP000605846">
    <property type="component" value="Unassembled WGS sequence"/>
</dbReference>
<protein>
    <submittedName>
        <fullName evidence="1">Uncharacterized protein</fullName>
    </submittedName>
</protein>
<gene>
    <name evidence="1" type="ORF">EC973_006870</name>
</gene>
<accession>A0A8H7BE82</accession>
<sequence>MNSSKRLHSPTSEYDEAVHSKRYVSEKVLRDMASMSLYGNSCDFSHRPRWRHESNRSSHVERIDDIDEYLADDENKSDDEGGDLAIDMDKVTLIEAYINGNLLPMEMHPGEAKLRIPKCILQASAEQTPQAKVGCTDTLHLRRVE</sequence>
<keyword evidence="2" id="KW-1185">Reference proteome</keyword>
<evidence type="ECO:0000313" key="1">
    <source>
        <dbReference type="EMBL" id="KAF7720627.1"/>
    </source>
</evidence>
<proteinExistence type="predicted"/>